<dbReference type="Proteomes" id="UP000663464">
    <property type="component" value="Chromosome"/>
</dbReference>
<dbReference type="EMBL" id="CP069280">
    <property type="protein sequence ID" value="QRI52071.1"/>
    <property type="molecule type" value="Genomic_DNA"/>
</dbReference>
<organism evidence="2 3">
    <name type="scientific">Clostridium botulinum</name>
    <dbReference type="NCBI Taxonomy" id="1491"/>
    <lineage>
        <taxon>Bacteria</taxon>
        <taxon>Bacillati</taxon>
        <taxon>Bacillota</taxon>
        <taxon>Clostridia</taxon>
        <taxon>Eubacteriales</taxon>
        <taxon>Clostridiaceae</taxon>
        <taxon>Clostridium</taxon>
    </lineage>
</organism>
<dbReference type="Pfam" id="PF01208">
    <property type="entry name" value="URO-D"/>
    <property type="match status" value="1"/>
</dbReference>
<dbReference type="InterPro" id="IPR052024">
    <property type="entry name" value="Methanogen_methyltrans"/>
</dbReference>
<gene>
    <name evidence="2" type="ORF">JQS73_11500</name>
</gene>
<dbReference type="CDD" id="cd03465">
    <property type="entry name" value="URO-D_like"/>
    <property type="match status" value="1"/>
</dbReference>
<sequence length="368" mass="40686">MHKDDQMTPNERLAAFMTGKPMDRILAMPVVCSMSGLALGMTHKEKRSSALNEAKAQIACYERFGNDLTVIEYGLHGVGMALGTQMNDPEDSVPAIMKYTLDDLNDVHELDMSKLELKKDKAFQLHIEACDILIDKVGKEVPTGVLISGPFTAAASIYKTEDLLRATRKNPEKLHQLVKFCTEGLKMICREFIKTGSLILLCDPIASGTILNPKKYLEFVLPYTIDLMKDIHDAKGTVCYHICGDTTAIVGDMVKSGCDMISVDNRVDLEYTKQVVGDKVPILGNVDPVGTLILGSTNDVDLAVKSCIQKTYDSPCGYILASGCDLSGRVPMENIDQFMVSARKYGKWPLNPNNYKSIKKMKNGRIQY</sequence>
<evidence type="ECO:0000313" key="3">
    <source>
        <dbReference type="Proteomes" id="UP000663464"/>
    </source>
</evidence>
<dbReference type="InterPro" id="IPR000257">
    <property type="entry name" value="Uroporphyrinogen_deCOase"/>
</dbReference>
<dbReference type="PANTHER" id="PTHR47099:SF1">
    <property type="entry name" value="METHYLCOBAMIDE:COM METHYLTRANSFERASE MTBA"/>
    <property type="match status" value="1"/>
</dbReference>
<reference evidence="2 3" key="1">
    <citation type="journal article" date="2014" name="J. Infect. Dis.">
        <title>Molecular characterization of a novel botulinum neurotoxin type H gene.</title>
        <authorList>
            <person name="Dover N."/>
            <person name="Barash J.R."/>
            <person name="Hill K.K."/>
            <person name="Xie G."/>
            <person name="Arnon S.S."/>
        </authorList>
    </citation>
    <scope>NUCLEOTIDE SEQUENCE [LARGE SCALE GENOMIC DNA]</scope>
    <source>
        <strain evidence="2 3">IBCA10-7060</strain>
    </source>
</reference>
<protein>
    <submittedName>
        <fullName evidence="2">Uroporphyrinogen decarboxylase family protein</fullName>
    </submittedName>
</protein>
<dbReference type="SUPFAM" id="SSF51726">
    <property type="entry name" value="UROD/MetE-like"/>
    <property type="match status" value="1"/>
</dbReference>
<dbReference type="AlphaFoldDB" id="A0ABD7CGF0"/>
<evidence type="ECO:0000259" key="1">
    <source>
        <dbReference type="Pfam" id="PF01208"/>
    </source>
</evidence>
<dbReference type="PANTHER" id="PTHR47099">
    <property type="entry name" value="METHYLCOBAMIDE:COM METHYLTRANSFERASE MTBA"/>
    <property type="match status" value="1"/>
</dbReference>
<proteinExistence type="predicted"/>
<dbReference type="RefSeq" id="WP_052117190.1">
    <property type="nucleotide sequence ID" value="NZ_CP069280.1"/>
</dbReference>
<name>A0ABD7CGF0_CLOBO</name>
<accession>A0ABD7CGF0</accession>
<dbReference type="Gene3D" id="3.20.20.210">
    <property type="match status" value="1"/>
</dbReference>
<dbReference type="InterPro" id="IPR038071">
    <property type="entry name" value="UROD/MetE-like_sf"/>
</dbReference>
<evidence type="ECO:0000313" key="2">
    <source>
        <dbReference type="EMBL" id="QRI52071.1"/>
    </source>
</evidence>
<feature type="domain" description="Uroporphyrinogen decarboxylase (URO-D)" evidence="1">
    <location>
        <begin position="8"/>
        <end position="345"/>
    </location>
</feature>